<reference evidence="3" key="1">
    <citation type="submission" date="2012-11" db="EMBL/GenBank/DDBJ databases">
        <authorList>
            <person name="Lucero-Rivera Y.E."/>
            <person name="Tovar-Ramirez D."/>
        </authorList>
    </citation>
    <scope>NUCLEOTIDE SEQUENCE [LARGE SCALE GENOMIC DNA]</scope>
    <source>
        <strain evidence="3">Araruama</strain>
    </source>
</reference>
<dbReference type="Proteomes" id="UP000189670">
    <property type="component" value="Unassembled WGS sequence"/>
</dbReference>
<dbReference type="EMBL" id="ATBP01001760">
    <property type="protein sequence ID" value="ETR66767.1"/>
    <property type="molecule type" value="Genomic_DNA"/>
</dbReference>
<proteinExistence type="predicted"/>
<dbReference type="SUPFAM" id="SSF52540">
    <property type="entry name" value="P-loop containing nucleoside triphosphate hydrolases"/>
    <property type="match status" value="1"/>
</dbReference>
<accession>A0A1V1NVZ5</accession>
<dbReference type="InterPro" id="IPR003593">
    <property type="entry name" value="AAA+_ATPase"/>
</dbReference>
<organism evidence="2 3">
    <name type="scientific">Candidatus Magnetoglobus multicellularis str. Araruama</name>
    <dbReference type="NCBI Taxonomy" id="890399"/>
    <lineage>
        <taxon>Bacteria</taxon>
        <taxon>Pseudomonadati</taxon>
        <taxon>Thermodesulfobacteriota</taxon>
        <taxon>Desulfobacteria</taxon>
        <taxon>Desulfobacterales</taxon>
        <taxon>Desulfobacteraceae</taxon>
        <taxon>Candidatus Magnetoglobus</taxon>
    </lineage>
</organism>
<dbReference type="Pfam" id="PF13304">
    <property type="entry name" value="AAA_21"/>
    <property type="match status" value="1"/>
</dbReference>
<dbReference type="GO" id="GO:0005524">
    <property type="term" value="F:ATP binding"/>
    <property type="evidence" value="ECO:0007669"/>
    <property type="project" value="InterPro"/>
</dbReference>
<dbReference type="PANTHER" id="PTHR43581">
    <property type="entry name" value="ATP/GTP PHOSPHATASE"/>
    <property type="match status" value="1"/>
</dbReference>
<evidence type="ECO:0000259" key="1">
    <source>
        <dbReference type="SMART" id="SM00382"/>
    </source>
</evidence>
<comment type="caution">
    <text evidence="2">The sequence shown here is derived from an EMBL/GenBank/DDBJ whole genome shotgun (WGS) entry which is preliminary data.</text>
</comment>
<protein>
    <submittedName>
        <fullName evidence="2">ABC transporter</fullName>
    </submittedName>
</protein>
<dbReference type="GO" id="GO:0016887">
    <property type="term" value="F:ATP hydrolysis activity"/>
    <property type="evidence" value="ECO:0007669"/>
    <property type="project" value="InterPro"/>
</dbReference>
<gene>
    <name evidence="2" type="ORF">OMM_05493</name>
</gene>
<dbReference type="SMART" id="SM00382">
    <property type="entry name" value="AAA"/>
    <property type="match status" value="1"/>
</dbReference>
<feature type="domain" description="AAA+ ATPase" evidence="1">
    <location>
        <begin position="168"/>
        <end position="394"/>
    </location>
</feature>
<dbReference type="InterPro" id="IPR003959">
    <property type="entry name" value="ATPase_AAA_core"/>
</dbReference>
<sequence length="477" mass="55812">MTYWHMQLHPDDKHFGKERDILTQSSIIGLGQWPGGEGQIDQFKTQMEKGDIVLIKRGHQPIALVKVVGDFEYSEIVDQTLDWFPNRRKIEVLEIMEEIRNDFPQPRMTLQRSTNRFTPTYQYIDTWYHKVMHSDFYQNVLKINKIHIDSHKHFKNFTVHFTETNGSPLSIIVLAGINGSGKTTLLEYLAKYDTSPKFKGEDYIDIYLNGKNLSIYRDSNKKKTKGIKELKNKIMYLPATFEGREDLEKKIRRYIDELMFEKDYKASDAYKELQDNINEIFEGLSLNICFHGLNKDKQIFFKNVNEEKFELDQLSTGEKTLLSKVLYLYLSEAKNKIILIDEPELSLHPNWQNRIFKLYEVFAEKNNNQIILATHSPHIIASAGSESVKVLKIENGFVEVIEESNQSYGLEFSKILTDIMGVEHLRPPEIAEKFDEVKKLIISNESNTQRFKQLWDELVHFLGDNDLDLQLLKLDKD</sequence>
<dbReference type="InterPro" id="IPR027417">
    <property type="entry name" value="P-loop_NTPase"/>
</dbReference>
<evidence type="ECO:0000313" key="2">
    <source>
        <dbReference type="EMBL" id="ETR66767.1"/>
    </source>
</evidence>
<evidence type="ECO:0000313" key="3">
    <source>
        <dbReference type="Proteomes" id="UP000189670"/>
    </source>
</evidence>
<name>A0A1V1NVZ5_9BACT</name>
<dbReference type="AlphaFoldDB" id="A0A1V1NVZ5"/>
<dbReference type="Gene3D" id="3.40.50.300">
    <property type="entry name" value="P-loop containing nucleotide triphosphate hydrolases"/>
    <property type="match status" value="1"/>
</dbReference>
<dbReference type="InterPro" id="IPR051396">
    <property type="entry name" value="Bact_Antivir_Def_Nuclease"/>
</dbReference>
<dbReference type="PANTHER" id="PTHR43581:SF4">
    <property type="entry name" value="ATP_GTP PHOSPHATASE"/>
    <property type="match status" value="1"/>
</dbReference>